<dbReference type="SUPFAM" id="SSF50494">
    <property type="entry name" value="Trypsin-like serine proteases"/>
    <property type="match status" value="1"/>
</dbReference>
<dbReference type="InterPro" id="IPR018114">
    <property type="entry name" value="TRYPSIN_HIS"/>
</dbReference>
<dbReference type="SMART" id="SM00020">
    <property type="entry name" value="Tryp_SPc"/>
    <property type="match status" value="1"/>
</dbReference>
<accession>A0ABR8E3L7</accession>
<dbReference type="InterPro" id="IPR001254">
    <property type="entry name" value="Trypsin_dom"/>
</dbReference>
<dbReference type="PANTHER" id="PTHR24276">
    <property type="entry name" value="POLYSERASE-RELATED"/>
    <property type="match status" value="1"/>
</dbReference>
<proteinExistence type="predicted"/>
<protein>
    <submittedName>
        <fullName evidence="4">Trypsin-like serine protease</fullName>
    </submittedName>
</protein>
<dbReference type="Pfam" id="PF00089">
    <property type="entry name" value="Trypsin"/>
    <property type="match status" value="1"/>
</dbReference>
<evidence type="ECO:0000313" key="4">
    <source>
        <dbReference type="EMBL" id="MBD2536033.1"/>
    </source>
</evidence>
<name>A0ABR8E3L7_9NOSO</name>
<gene>
    <name evidence="4" type="ORF">H6G97_44620</name>
</gene>
<dbReference type="Proteomes" id="UP000623440">
    <property type="component" value="Unassembled WGS sequence"/>
</dbReference>
<sequence>MKKLKLLTLASTVISIVGVFTAINIGKQAEAILVTGNPNDYILPPGTGDGIVELRLNQNGNPALCTGSLLPTGLHILTAAHCLTEGNIPGIIDYVENVRVNFDLLTGRNTVESSTYYIHPGWNGNVLNANDIAIVGLDTLAPIEADRYNIYRGGDELGENFTVVGYGVSGNGETGSDRINFPSGIKRYGYNNYDYNSYPQNQEANAFKVLGYDFDSGLERNNNPPGDTGLGIFEVGIAPGDSGGPAFINELVTGITSFGIRFAPRRDVNDKYDSSFGEIGYSTRVSYYANFIDDVLAGKIAATRTVPEPFTLLGTVFTLSVLIISSHFKKKVSRTK</sequence>
<dbReference type="InterPro" id="IPR050430">
    <property type="entry name" value="Peptidase_S1"/>
</dbReference>
<keyword evidence="2" id="KW-1133">Transmembrane helix</keyword>
<feature type="transmembrane region" description="Helical" evidence="2">
    <location>
        <begin position="310"/>
        <end position="328"/>
    </location>
</feature>
<dbReference type="Gene3D" id="2.40.10.10">
    <property type="entry name" value="Trypsin-like serine proteases"/>
    <property type="match status" value="1"/>
</dbReference>
<evidence type="ECO:0000256" key="2">
    <source>
        <dbReference type="SAM" id="Phobius"/>
    </source>
</evidence>
<evidence type="ECO:0000313" key="5">
    <source>
        <dbReference type="Proteomes" id="UP000623440"/>
    </source>
</evidence>
<evidence type="ECO:0000256" key="1">
    <source>
        <dbReference type="ARBA" id="ARBA00023157"/>
    </source>
</evidence>
<keyword evidence="2" id="KW-0812">Transmembrane</keyword>
<keyword evidence="1" id="KW-1015">Disulfide bond</keyword>
<reference evidence="4 5" key="1">
    <citation type="journal article" date="2020" name="ISME J.">
        <title>Comparative genomics reveals insights into cyanobacterial evolution and habitat adaptation.</title>
        <authorList>
            <person name="Chen M.Y."/>
            <person name="Teng W.K."/>
            <person name="Zhao L."/>
            <person name="Hu C.X."/>
            <person name="Zhou Y.K."/>
            <person name="Han B.P."/>
            <person name="Song L.R."/>
            <person name="Shu W.S."/>
        </authorList>
    </citation>
    <scope>NUCLEOTIDE SEQUENCE [LARGE SCALE GENOMIC DNA]</scope>
    <source>
        <strain evidence="4 5">FACHB-838</strain>
    </source>
</reference>
<feature type="domain" description="Peptidase S1" evidence="3">
    <location>
        <begin position="33"/>
        <end position="297"/>
    </location>
</feature>
<dbReference type="InterPro" id="IPR043504">
    <property type="entry name" value="Peptidase_S1_PA_chymotrypsin"/>
</dbReference>
<keyword evidence="5" id="KW-1185">Reference proteome</keyword>
<dbReference type="EMBL" id="JACJSI010000375">
    <property type="protein sequence ID" value="MBD2536033.1"/>
    <property type="molecule type" value="Genomic_DNA"/>
</dbReference>
<evidence type="ECO:0000259" key="3">
    <source>
        <dbReference type="PROSITE" id="PS50240"/>
    </source>
</evidence>
<organism evidence="4 5">
    <name type="scientific">Nostoc flagelliforme FACHB-838</name>
    <dbReference type="NCBI Taxonomy" id="2692904"/>
    <lineage>
        <taxon>Bacteria</taxon>
        <taxon>Bacillati</taxon>
        <taxon>Cyanobacteriota</taxon>
        <taxon>Cyanophyceae</taxon>
        <taxon>Nostocales</taxon>
        <taxon>Nostocaceae</taxon>
        <taxon>Nostoc</taxon>
    </lineage>
</organism>
<keyword evidence="2" id="KW-0472">Membrane</keyword>
<dbReference type="PROSITE" id="PS00134">
    <property type="entry name" value="TRYPSIN_HIS"/>
    <property type="match status" value="1"/>
</dbReference>
<dbReference type="PROSITE" id="PS50240">
    <property type="entry name" value="TRYPSIN_DOM"/>
    <property type="match status" value="1"/>
</dbReference>
<dbReference type="RefSeq" id="WP_190946804.1">
    <property type="nucleotide sequence ID" value="NZ_JACJSI010000375.1"/>
</dbReference>
<dbReference type="PANTHER" id="PTHR24276:SF98">
    <property type="entry name" value="FI18310P1-RELATED"/>
    <property type="match status" value="1"/>
</dbReference>
<dbReference type="InterPro" id="IPR009003">
    <property type="entry name" value="Peptidase_S1_PA"/>
</dbReference>
<comment type="caution">
    <text evidence="4">The sequence shown here is derived from an EMBL/GenBank/DDBJ whole genome shotgun (WGS) entry which is preliminary data.</text>
</comment>